<protein>
    <submittedName>
        <fullName evidence="1">Uncharacterized protein</fullName>
    </submittedName>
</protein>
<dbReference type="Gramene" id="AET2Gv20317200.1">
    <property type="protein sequence ID" value="AET2Gv20317200.1"/>
    <property type="gene ID" value="AET2Gv20317200"/>
</dbReference>
<reference evidence="2" key="1">
    <citation type="journal article" date="2014" name="Science">
        <title>Ancient hybridizations among the ancestral genomes of bread wheat.</title>
        <authorList>
            <consortium name="International Wheat Genome Sequencing Consortium,"/>
            <person name="Marcussen T."/>
            <person name="Sandve S.R."/>
            <person name="Heier L."/>
            <person name="Spannagl M."/>
            <person name="Pfeifer M."/>
            <person name="Jakobsen K.S."/>
            <person name="Wulff B.B."/>
            <person name="Steuernagel B."/>
            <person name="Mayer K.F."/>
            <person name="Olsen O.A."/>
        </authorList>
    </citation>
    <scope>NUCLEOTIDE SEQUENCE [LARGE SCALE GENOMIC DNA]</scope>
    <source>
        <strain evidence="2">cv. AL8/78</strain>
    </source>
</reference>
<reference evidence="1" key="3">
    <citation type="journal article" date="2017" name="Nature">
        <title>Genome sequence of the progenitor of the wheat D genome Aegilops tauschii.</title>
        <authorList>
            <person name="Luo M.C."/>
            <person name="Gu Y.Q."/>
            <person name="Puiu D."/>
            <person name="Wang H."/>
            <person name="Twardziok S.O."/>
            <person name="Deal K.R."/>
            <person name="Huo N."/>
            <person name="Zhu T."/>
            <person name="Wang L."/>
            <person name="Wang Y."/>
            <person name="McGuire P.E."/>
            <person name="Liu S."/>
            <person name="Long H."/>
            <person name="Ramasamy R.K."/>
            <person name="Rodriguez J.C."/>
            <person name="Van S.L."/>
            <person name="Yuan L."/>
            <person name="Wang Z."/>
            <person name="Xia Z."/>
            <person name="Xiao L."/>
            <person name="Anderson O.D."/>
            <person name="Ouyang S."/>
            <person name="Liang Y."/>
            <person name="Zimin A.V."/>
            <person name="Pertea G."/>
            <person name="Qi P."/>
            <person name="Bennetzen J.L."/>
            <person name="Dai X."/>
            <person name="Dawson M.W."/>
            <person name="Muller H.G."/>
            <person name="Kugler K."/>
            <person name="Rivarola-Duarte L."/>
            <person name="Spannagl M."/>
            <person name="Mayer K.F.X."/>
            <person name="Lu F.H."/>
            <person name="Bevan M.W."/>
            <person name="Leroy P."/>
            <person name="Li P."/>
            <person name="You F.M."/>
            <person name="Sun Q."/>
            <person name="Liu Z."/>
            <person name="Lyons E."/>
            <person name="Wicker T."/>
            <person name="Salzberg S.L."/>
            <person name="Devos K.M."/>
            <person name="Dvorak J."/>
        </authorList>
    </citation>
    <scope>NUCLEOTIDE SEQUENCE [LARGE SCALE GENOMIC DNA]</scope>
    <source>
        <strain evidence="1">cv. AL8/78</strain>
    </source>
</reference>
<sequence>DHTPLLLDSGEATHVANKNTFSFEQSWFEREGFMEMIAREWVLPVMGTTHVERWQNKIRHLRQFLRGWARNESGVYKKK</sequence>
<keyword evidence="2" id="KW-1185">Reference proteome</keyword>
<evidence type="ECO:0000313" key="2">
    <source>
        <dbReference type="Proteomes" id="UP000015105"/>
    </source>
</evidence>
<reference evidence="1" key="5">
    <citation type="journal article" date="2021" name="G3 (Bethesda)">
        <title>Aegilops tauschii genome assembly Aet v5.0 features greater sequence contiguity and improved annotation.</title>
        <authorList>
            <person name="Wang L."/>
            <person name="Zhu T."/>
            <person name="Rodriguez J.C."/>
            <person name="Deal K.R."/>
            <person name="Dubcovsky J."/>
            <person name="McGuire P.E."/>
            <person name="Lux T."/>
            <person name="Spannagl M."/>
            <person name="Mayer K.F.X."/>
            <person name="Baldrich P."/>
            <person name="Meyers B.C."/>
            <person name="Huo N."/>
            <person name="Gu Y.Q."/>
            <person name="Zhou H."/>
            <person name="Devos K.M."/>
            <person name="Bennetzen J.L."/>
            <person name="Unver T."/>
            <person name="Budak H."/>
            <person name="Gulick P.J."/>
            <person name="Galiba G."/>
            <person name="Kalapos B."/>
            <person name="Nelson D.R."/>
            <person name="Li P."/>
            <person name="You F.M."/>
            <person name="Luo M.C."/>
            <person name="Dvorak J."/>
        </authorList>
    </citation>
    <scope>NUCLEOTIDE SEQUENCE [LARGE SCALE GENOMIC DNA]</scope>
    <source>
        <strain evidence="1">cv. AL8/78</strain>
    </source>
</reference>
<dbReference type="EnsemblPlants" id="AET2Gv20317200.1">
    <property type="protein sequence ID" value="AET2Gv20317200.1"/>
    <property type="gene ID" value="AET2Gv20317200"/>
</dbReference>
<accession>A0A453AZY8</accession>
<reference evidence="2" key="2">
    <citation type="journal article" date="2017" name="Nat. Plants">
        <title>The Aegilops tauschii genome reveals multiple impacts of transposons.</title>
        <authorList>
            <person name="Zhao G."/>
            <person name="Zou C."/>
            <person name="Li K."/>
            <person name="Wang K."/>
            <person name="Li T."/>
            <person name="Gao L."/>
            <person name="Zhang X."/>
            <person name="Wang H."/>
            <person name="Yang Z."/>
            <person name="Liu X."/>
            <person name="Jiang W."/>
            <person name="Mao L."/>
            <person name="Kong X."/>
            <person name="Jiao Y."/>
            <person name="Jia J."/>
        </authorList>
    </citation>
    <scope>NUCLEOTIDE SEQUENCE [LARGE SCALE GENOMIC DNA]</scope>
    <source>
        <strain evidence="2">cv. AL8/78</strain>
    </source>
</reference>
<proteinExistence type="predicted"/>
<organism evidence="1 2">
    <name type="scientific">Aegilops tauschii subsp. strangulata</name>
    <name type="common">Goatgrass</name>
    <dbReference type="NCBI Taxonomy" id="200361"/>
    <lineage>
        <taxon>Eukaryota</taxon>
        <taxon>Viridiplantae</taxon>
        <taxon>Streptophyta</taxon>
        <taxon>Embryophyta</taxon>
        <taxon>Tracheophyta</taxon>
        <taxon>Spermatophyta</taxon>
        <taxon>Magnoliopsida</taxon>
        <taxon>Liliopsida</taxon>
        <taxon>Poales</taxon>
        <taxon>Poaceae</taxon>
        <taxon>BOP clade</taxon>
        <taxon>Pooideae</taxon>
        <taxon>Triticodae</taxon>
        <taxon>Triticeae</taxon>
        <taxon>Triticinae</taxon>
        <taxon>Aegilops</taxon>
    </lineage>
</organism>
<dbReference type="AlphaFoldDB" id="A0A453AZY8"/>
<reference evidence="1" key="4">
    <citation type="submission" date="2019-03" db="UniProtKB">
        <authorList>
            <consortium name="EnsemblPlants"/>
        </authorList>
    </citation>
    <scope>IDENTIFICATION</scope>
</reference>
<name>A0A453AZY8_AEGTS</name>
<evidence type="ECO:0000313" key="1">
    <source>
        <dbReference type="EnsemblPlants" id="AET2Gv20317200.1"/>
    </source>
</evidence>
<dbReference type="Proteomes" id="UP000015105">
    <property type="component" value="Chromosome 2D"/>
</dbReference>